<dbReference type="Proteomes" id="UP000887116">
    <property type="component" value="Unassembled WGS sequence"/>
</dbReference>
<evidence type="ECO:0000313" key="1">
    <source>
        <dbReference type="EMBL" id="GFR06007.1"/>
    </source>
</evidence>
<proteinExistence type="predicted"/>
<comment type="caution">
    <text evidence="1">The sequence shown here is derived from an EMBL/GenBank/DDBJ whole genome shotgun (WGS) entry which is preliminary data.</text>
</comment>
<dbReference type="EMBL" id="BMAO01035794">
    <property type="protein sequence ID" value="GFR06007.1"/>
    <property type="molecule type" value="Genomic_DNA"/>
</dbReference>
<name>A0A8X6LF08_TRICU</name>
<keyword evidence="2" id="KW-1185">Reference proteome</keyword>
<sequence length="72" mass="8272">MIFDDDDSLLRTVIVKVYMSLFPCRETVDKWLIIYAMVDKEPPAPWISVMMISTLKSFNTLILSRSASSEPD</sequence>
<gene>
    <name evidence="1" type="ORF">TNCT_590721</name>
</gene>
<protein>
    <submittedName>
        <fullName evidence="1">Uncharacterized protein</fullName>
    </submittedName>
</protein>
<reference evidence="1" key="1">
    <citation type="submission" date="2020-07" db="EMBL/GenBank/DDBJ databases">
        <title>Multicomponent nature underlies the extraordinary mechanical properties of spider dragline silk.</title>
        <authorList>
            <person name="Kono N."/>
            <person name="Nakamura H."/>
            <person name="Mori M."/>
            <person name="Yoshida Y."/>
            <person name="Ohtoshi R."/>
            <person name="Malay A.D."/>
            <person name="Moran D.A.P."/>
            <person name="Tomita M."/>
            <person name="Numata K."/>
            <person name="Arakawa K."/>
        </authorList>
    </citation>
    <scope>NUCLEOTIDE SEQUENCE</scope>
</reference>
<dbReference type="AlphaFoldDB" id="A0A8X6LF08"/>
<organism evidence="1 2">
    <name type="scientific">Trichonephila clavata</name>
    <name type="common">Joro spider</name>
    <name type="synonym">Nephila clavata</name>
    <dbReference type="NCBI Taxonomy" id="2740835"/>
    <lineage>
        <taxon>Eukaryota</taxon>
        <taxon>Metazoa</taxon>
        <taxon>Ecdysozoa</taxon>
        <taxon>Arthropoda</taxon>
        <taxon>Chelicerata</taxon>
        <taxon>Arachnida</taxon>
        <taxon>Araneae</taxon>
        <taxon>Araneomorphae</taxon>
        <taxon>Entelegynae</taxon>
        <taxon>Araneoidea</taxon>
        <taxon>Nephilidae</taxon>
        <taxon>Trichonephila</taxon>
    </lineage>
</organism>
<accession>A0A8X6LF08</accession>
<evidence type="ECO:0000313" key="2">
    <source>
        <dbReference type="Proteomes" id="UP000887116"/>
    </source>
</evidence>